<sequence length="283" mass="28756">MSAMTVGSADARTSATTSEQRAALARAVLARAEQRTGTATWVRRPPAGARDGLADRSEVLEPTSAADARSAPLEVSAARLLPVHATLTGLLPAAGLERGGTLVVGGSTSLVLALLAEASRAGSWAAFVGLPRVGVLAAHELGLDLARLVLVPAPGPDGPTVVAALLDGVDVVVVGDVALTDADRRRLSARARERDAVLVSTTPWPGAHVTLTSQVARWEGLGRGEGRLRARRLTVRGGGRGAAARGWTAEVVVPPPAGATAGTPARPELGDVVPGPWAGRRAG</sequence>
<evidence type="ECO:0000313" key="2">
    <source>
        <dbReference type="EMBL" id="GEN79128.1"/>
    </source>
</evidence>
<reference evidence="2 3" key="1">
    <citation type="submission" date="2019-07" db="EMBL/GenBank/DDBJ databases">
        <title>Whole genome shotgun sequence of Actinotalea fermentans NBRC 105374.</title>
        <authorList>
            <person name="Hosoyama A."/>
            <person name="Uohara A."/>
            <person name="Ohji S."/>
            <person name="Ichikawa N."/>
        </authorList>
    </citation>
    <scope>NUCLEOTIDE SEQUENCE [LARGE SCALE GENOMIC DNA]</scope>
    <source>
        <strain evidence="2 3">NBRC 105374</strain>
    </source>
</reference>
<evidence type="ECO:0000313" key="3">
    <source>
        <dbReference type="Proteomes" id="UP000321484"/>
    </source>
</evidence>
<organism evidence="2 3">
    <name type="scientific">Actinotalea fermentans</name>
    <dbReference type="NCBI Taxonomy" id="43671"/>
    <lineage>
        <taxon>Bacteria</taxon>
        <taxon>Bacillati</taxon>
        <taxon>Actinomycetota</taxon>
        <taxon>Actinomycetes</taxon>
        <taxon>Micrococcales</taxon>
        <taxon>Cellulomonadaceae</taxon>
        <taxon>Actinotalea</taxon>
    </lineage>
</organism>
<name>A0A511YV98_9CELL</name>
<dbReference type="EMBL" id="BJYK01000001">
    <property type="protein sequence ID" value="GEN79128.1"/>
    <property type="molecule type" value="Genomic_DNA"/>
</dbReference>
<keyword evidence="3" id="KW-1185">Reference proteome</keyword>
<evidence type="ECO:0000256" key="1">
    <source>
        <dbReference type="SAM" id="MobiDB-lite"/>
    </source>
</evidence>
<dbReference type="Proteomes" id="UP000321484">
    <property type="component" value="Unassembled WGS sequence"/>
</dbReference>
<comment type="caution">
    <text evidence="2">The sequence shown here is derived from an EMBL/GenBank/DDBJ whole genome shotgun (WGS) entry which is preliminary data.</text>
</comment>
<feature type="region of interest" description="Disordered" evidence="1">
    <location>
        <begin position="258"/>
        <end position="283"/>
    </location>
</feature>
<dbReference type="RefSeq" id="WP_146819122.1">
    <property type="nucleotide sequence ID" value="NZ_BJYK01000001.1"/>
</dbReference>
<proteinExistence type="predicted"/>
<feature type="compositionally biased region" description="Low complexity" evidence="1">
    <location>
        <begin position="258"/>
        <end position="267"/>
    </location>
</feature>
<accession>A0A511YV98</accession>
<dbReference type="AlphaFoldDB" id="A0A511YV98"/>
<dbReference type="OrthoDB" id="3873597at2"/>
<protein>
    <submittedName>
        <fullName evidence="2">Uncharacterized protein</fullName>
    </submittedName>
</protein>
<gene>
    <name evidence="2" type="ORF">AFE02nite_08620</name>
</gene>